<evidence type="ECO:0000256" key="6">
    <source>
        <dbReference type="HAMAP-Rule" id="MF_00018"/>
    </source>
</evidence>
<proteinExistence type="inferred from homology"/>
<evidence type="ECO:0000256" key="3">
    <source>
        <dbReference type="ARBA" id="ARBA00022801"/>
    </source>
</evidence>
<dbReference type="OrthoDB" id="9804482at2"/>
<dbReference type="Pfam" id="PF04002">
    <property type="entry name" value="RadC"/>
    <property type="match status" value="1"/>
</dbReference>
<dbReference type="GO" id="GO:0008237">
    <property type="term" value="F:metallopeptidase activity"/>
    <property type="evidence" value="ECO:0007669"/>
    <property type="project" value="UniProtKB-KW"/>
</dbReference>
<comment type="similarity">
    <text evidence="6">Belongs to the UPF0758 family. YicR subfamily.</text>
</comment>
<dbReference type="RefSeq" id="WP_125295006.1">
    <property type="nucleotide sequence ID" value="NZ_CP100494.1"/>
</dbReference>
<evidence type="ECO:0000259" key="7">
    <source>
        <dbReference type="PROSITE" id="PS50249"/>
    </source>
</evidence>
<dbReference type="InterPro" id="IPR037518">
    <property type="entry name" value="MPN"/>
</dbReference>
<keyword evidence="5" id="KW-0482">Metalloprotease</keyword>
<evidence type="ECO:0000256" key="1">
    <source>
        <dbReference type="ARBA" id="ARBA00022670"/>
    </source>
</evidence>
<reference evidence="8 9" key="1">
    <citation type="submission" date="2018-10" db="EMBL/GenBank/DDBJ databases">
        <title>Transmission dynamics of multidrug resistant bacteria on intensive care unit surfaces.</title>
        <authorList>
            <person name="D'Souza A.W."/>
            <person name="Potter R.F."/>
            <person name="Wallace M."/>
            <person name="Shupe A."/>
            <person name="Patel S."/>
            <person name="Sun S."/>
            <person name="Gul D."/>
            <person name="Kwon J.H."/>
            <person name="Andleeb S."/>
            <person name="Burnham C.-A.D."/>
            <person name="Dantas G."/>
        </authorList>
    </citation>
    <scope>NUCLEOTIDE SEQUENCE [LARGE SCALE GENOMIC DNA]</scope>
    <source>
        <strain evidence="8 9">AS_373</strain>
    </source>
</reference>
<dbReference type="PROSITE" id="PS01302">
    <property type="entry name" value="UPF0758"/>
    <property type="match status" value="1"/>
</dbReference>
<dbReference type="SUPFAM" id="SSF47781">
    <property type="entry name" value="RuvA domain 2-like"/>
    <property type="match status" value="1"/>
</dbReference>
<dbReference type="GO" id="GO:0006508">
    <property type="term" value="P:proteolysis"/>
    <property type="evidence" value="ECO:0007669"/>
    <property type="project" value="UniProtKB-KW"/>
</dbReference>
<dbReference type="Pfam" id="PF20582">
    <property type="entry name" value="UPF0758_N"/>
    <property type="match status" value="1"/>
</dbReference>
<dbReference type="Gene3D" id="3.40.140.10">
    <property type="entry name" value="Cytidine Deaminase, domain 2"/>
    <property type="match status" value="1"/>
</dbReference>
<evidence type="ECO:0000313" key="8">
    <source>
        <dbReference type="EMBL" id="RSE22704.1"/>
    </source>
</evidence>
<dbReference type="HAMAP" id="MF_00018">
    <property type="entry name" value="UPF0758_YicR"/>
    <property type="match status" value="1"/>
</dbReference>
<dbReference type="InterPro" id="IPR025657">
    <property type="entry name" value="RadC_JAB"/>
</dbReference>
<evidence type="ECO:0000256" key="2">
    <source>
        <dbReference type="ARBA" id="ARBA00022723"/>
    </source>
</evidence>
<dbReference type="Proteomes" id="UP000275331">
    <property type="component" value="Unassembled WGS sequence"/>
</dbReference>
<accession>A0A3R9EVC1</accession>
<name>A0A3R9EVC1_9ENTR</name>
<comment type="caution">
    <text evidence="8">The sequence shown here is derived from an EMBL/GenBank/DDBJ whole genome shotgun (WGS) entry which is preliminary data.</text>
</comment>
<dbReference type="InterPro" id="IPR046778">
    <property type="entry name" value="UPF0758_N"/>
</dbReference>
<evidence type="ECO:0000256" key="4">
    <source>
        <dbReference type="ARBA" id="ARBA00022833"/>
    </source>
</evidence>
<feature type="domain" description="MPN" evidence="7">
    <location>
        <begin position="102"/>
        <end position="224"/>
    </location>
</feature>
<dbReference type="NCBIfam" id="TIGR00608">
    <property type="entry name" value="radc"/>
    <property type="match status" value="1"/>
</dbReference>
<dbReference type="EMBL" id="RHXB01000016">
    <property type="protein sequence ID" value="RSE22704.1"/>
    <property type="molecule type" value="Genomic_DNA"/>
</dbReference>
<dbReference type="PANTHER" id="PTHR30471">
    <property type="entry name" value="DNA REPAIR PROTEIN RADC"/>
    <property type="match status" value="1"/>
</dbReference>
<gene>
    <name evidence="8" type="ORF">EGT71_20130</name>
</gene>
<dbReference type="CDD" id="cd08071">
    <property type="entry name" value="MPN_DUF2466"/>
    <property type="match status" value="1"/>
</dbReference>
<dbReference type="Gene3D" id="1.10.150.20">
    <property type="entry name" value="5' to 3' exonuclease, C-terminal subdomain"/>
    <property type="match status" value="1"/>
</dbReference>
<dbReference type="SUPFAM" id="SSF102712">
    <property type="entry name" value="JAB1/MPN domain"/>
    <property type="match status" value="1"/>
</dbReference>
<keyword evidence="4" id="KW-0862">Zinc</keyword>
<dbReference type="NCBIfam" id="NF000642">
    <property type="entry name" value="PRK00024.1"/>
    <property type="match status" value="1"/>
</dbReference>
<dbReference type="AlphaFoldDB" id="A0A3R9EVC1"/>
<dbReference type="InterPro" id="IPR010994">
    <property type="entry name" value="RuvA_2-like"/>
</dbReference>
<dbReference type="InterPro" id="IPR022820">
    <property type="entry name" value="UPF0758_YicR"/>
</dbReference>
<sequence length="224" mass="25618">MSRRKKKPWDGPREKLQRSGAKSLTDVELLAIFLRTGKQGVTVMELAEKLYNHFGSLRGLLSAPLDRFQTIGGVGEATYTQLRAIAELGRRYSESWIEEEKPLLSPDMTREFLQGQLTDEEREVFMVIFMDNQHRVIKHSRMFSGTLSHVEVHPREIVREAMKMNAAAVILAHNHPSGHSEPSQADKSITERIIKCCDFMDIRVLDHLVIGRGEYVSFAERGWI</sequence>
<dbReference type="PANTHER" id="PTHR30471:SF3">
    <property type="entry name" value="UPF0758 PROTEIN YEES-RELATED"/>
    <property type="match status" value="1"/>
</dbReference>
<keyword evidence="1" id="KW-0645">Protease</keyword>
<protein>
    <recommendedName>
        <fullName evidence="6">UPF0758 protein EGT71_20130</fullName>
    </recommendedName>
</protein>
<dbReference type="InterPro" id="IPR020891">
    <property type="entry name" value="UPF0758_CS"/>
</dbReference>
<dbReference type="InterPro" id="IPR001405">
    <property type="entry name" value="UPF0758"/>
</dbReference>
<keyword evidence="3" id="KW-0378">Hydrolase</keyword>
<dbReference type="GO" id="GO:0046872">
    <property type="term" value="F:metal ion binding"/>
    <property type="evidence" value="ECO:0007669"/>
    <property type="project" value="UniProtKB-KW"/>
</dbReference>
<evidence type="ECO:0000256" key="5">
    <source>
        <dbReference type="ARBA" id="ARBA00023049"/>
    </source>
</evidence>
<keyword evidence="2" id="KW-0479">Metal-binding</keyword>
<dbReference type="GeneID" id="84667314"/>
<organism evidence="8 9">
    <name type="scientific">Atlantibacter subterraneus</name>
    <dbReference type="NCBI Taxonomy" id="255519"/>
    <lineage>
        <taxon>Bacteria</taxon>
        <taxon>Pseudomonadati</taxon>
        <taxon>Pseudomonadota</taxon>
        <taxon>Gammaproteobacteria</taxon>
        <taxon>Enterobacterales</taxon>
        <taxon>Enterobacteriaceae</taxon>
        <taxon>Atlantibacter</taxon>
    </lineage>
</organism>
<evidence type="ECO:0000313" key="9">
    <source>
        <dbReference type="Proteomes" id="UP000275331"/>
    </source>
</evidence>
<dbReference type="PROSITE" id="PS50249">
    <property type="entry name" value="MPN"/>
    <property type="match status" value="1"/>
</dbReference>